<evidence type="ECO:0000256" key="1">
    <source>
        <dbReference type="ARBA" id="ARBA00022723"/>
    </source>
</evidence>
<keyword evidence="10" id="KW-1185">Reference proteome</keyword>
<feature type="transmembrane region" description="Helical" evidence="7">
    <location>
        <begin position="441"/>
        <end position="466"/>
    </location>
</feature>
<feature type="compositionally biased region" description="Low complexity" evidence="6">
    <location>
        <begin position="372"/>
        <end position="382"/>
    </location>
</feature>
<dbReference type="PANTHER" id="PTHR12547:SF185">
    <property type="entry name" value="C3H1-TYPE DOMAIN-CONTAINING PROTEIN"/>
    <property type="match status" value="1"/>
</dbReference>
<keyword evidence="7" id="KW-1133">Transmembrane helix</keyword>
<dbReference type="SMART" id="SM00356">
    <property type="entry name" value="ZnF_C3H1"/>
    <property type="match status" value="2"/>
</dbReference>
<organism evidence="9 10">
    <name type="scientific">Mesorhabditis spiculigera</name>
    <dbReference type="NCBI Taxonomy" id="96644"/>
    <lineage>
        <taxon>Eukaryota</taxon>
        <taxon>Metazoa</taxon>
        <taxon>Ecdysozoa</taxon>
        <taxon>Nematoda</taxon>
        <taxon>Chromadorea</taxon>
        <taxon>Rhabditida</taxon>
        <taxon>Rhabditina</taxon>
        <taxon>Rhabditomorpha</taxon>
        <taxon>Rhabditoidea</taxon>
        <taxon>Rhabditidae</taxon>
        <taxon>Mesorhabditinae</taxon>
        <taxon>Mesorhabditis</taxon>
    </lineage>
</organism>
<evidence type="ECO:0000313" key="10">
    <source>
        <dbReference type="Proteomes" id="UP001177023"/>
    </source>
</evidence>
<feature type="zinc finger region" description="C3H1-type" evidence="5">
    <location>
        <begin position="208"/>
        <end position="236"/>
    </location>
</feature>
<dbReference type="GO" id="GO:0043186">
    <property type="term" value="C:P granule"/>
    <property type="evidence" value="ECO:0007669"/>
    <property type="project" value="UniProtKB-ARBA"/>
</dbReference>
<feature type="transmembrane region" description="Helical" evidence="7">
    <location>
        <begin position="493"/>
        <end position="520"/>
    </location>
</feature>
<dbReference type="PANTHER" id="PTHR12547">
    <property type="entry name" value="CCCH ZINC FINGER/TIS11-RELATED"/>
    <property type="match status" value="1"/>
</dbReference>
<dbReference type="PROSITE" id="PS50103">
    <property type="entry name" value="ZF_C3H1"/>
    <property type="match status" value="2"/>
</dbReference>
<dbReference type="EMBL" id="CATQJA010001850">
    <property type="protein sequence ID" value="CAJ0568871.1"/>
    <property type="molecule type" value="Genomic_DNA"/>
</dbReference>
<dbReference type="SUPFAM" id="SSF90229">
    <property type="entry name" value="CCCH zinc finger"/>
    <property type="match status" value="2"/>
</dbReference>
<dbReference type="GO" id="GO:0003730">
    <property type="term" value="F:mRNA 3'-UTR binding"/>
    <property type="evidence" value="ECO:0007669"/>
    <property type="project" value="TreeGrafter"/>
</dbReference>
<dbReference type="InterPro" id="IPR036855">
    <property type="entry name" value="Znf_CCCH_sf"/>
</dbReference>
<reference evidence="9" key="1">
    <citation type="submission" date="2023-06" db="EMBL/GenBank/DDBJ databases">
        <authorList>
            <person name="Delattre M."/>
        </authorList>
    </citation>
    <scope>NUCLEOTIDE SEQUENCE</scope>
    <source>
        <strain evidence="9">AF72</strain>
    </source>
</reference>
<comment type="caution">
    <text evidence="9">The sequence shown here is derived from an EMBL/GenBank/DDBJ whole genome shotgun (WGS) entry which is preliminary data.</text>
</comment>
<dbReference type="Gene3D" id="4.10.1000.10">
    <property type="entry name" value="Zinc finger, CCCH-type"/>
    <property type="match status" value="2"/>
</dbReference>
<evidence type="ECO:0000259" key="8">
    <source>
        <dbReference type="PROSITE" id="PS50103"/>
    </source>
</evidence>
<keyword evidence="1 5" id="KW-0479">Metal-binding</keyword>
<feature type="zinc finger region" description="C3H1-type" evidence="5">
    <location>
        <begin position="170"/>
        <end position="198"/>
    </location>
</feature>
<evidence type="ECO:0000313" key="9">
    <source>
        <dbReference type="EMBL" id="CAJ0568871.1"/>
    </source>
</evidence>
<accession>A0AA36FVB4</accession>
<sequence>MLDSLGGLNGSLFGFESSDSSGGFGGLGASIQNRDTSSSPLGSNSWLFSSQSLFSSLVPQLQSSDIGAQIDNKALHSDNPFSGLSVLANLKTTNTATTTPFDPVPLTISELTGVPLKQMPQSPHSRATGGVVAARRGMTYTVASPGAPGAPIATPLQTANAQAAPKNPKLYKTEMCRTWMEQGRCNYGERCQYAHGEHEKRYVPRHPKYKTEMCQSFHKTGYCPYGHRCHFIHSETELQHHQRDREVNLRANLNNLTPLPIAPPNQLLGQSLLSSGSPLLSHLSQTGYGSAGESPSSSNADSGSESPAGSFSPGLDLDEACLNPLAAAFGLSQTSRMLPYGGYMMPHLAAHHLAPQRFLPGQGGFTDHFPGTSPTSSSSTTTKAEEEKDDSRMGALLEDIVAWSVEERPEKPGRLPTPIGLEDSDSENERFKRCSVHIQSWTYIFCGISIFLCIVAMSVGTMALIWPEWHEWLSIYRQYLAYLRRSDPSLYWFYYKIFFTTWILIHVTHFITIILTIVGIQLVRPALLLPQLFHLMVHLGVLFLLLAGILIICSTAAKAAWFSIFLVITLLTPVCANLYVLVVFHEFLYEKYDAWLTVMANTKQVHFKEK</sequence>
<evidence type="ECO:0000256" key="2">
    <source>
        <dbReference type="ARBA" id="ARBA00022737"/>
    </source>
</evidence>
<evidence type="ECO:0000256" key="5">
    <source>
        <dbReference type="PROSITE-ProRule" id="PRU00723"/>
    </source>
</evidence>
<proteinExistence type="predicted"/>
<feature type="domain" description="C3H1-type" evidence="8">
    <location>
        <begin position="170"/>
        <end position="198"/>
    </location>
</feature>
<keyword evidence="3 5" id="KW-0863">Zinc-finger</keyword>
<evidence type="ECO:0000256" key="7">
    <source>
        <dbReference type="SAM" id="Phobius"/>
    </source>
</evidence>
<dbReference type="InterPro" id="IPR000571">
    <property type="entry name" value="Znf_CCCH"/>
</dbReference>
<feature type="region of interest" description="Disordered" evidence="6">
    <location>
        <begin position="361"/>
        <end position="390"/>
    </location>
</feature>
<dbReference type="FunFam" id="4.10.1000.10:FF:000002">
    <property type="entry name" value="Zinc finger protein 36, C3H1 type-like 1"/>
    <property type="match status" value="1"/>
</dbReference>
<dbReference type="Pfam" id="PF00642">
    <property type="entry name" value="zf-CCCH"/>
    <property type="match status" value="2"/>
</dbReference>
<evidence type="ECO:0000256" key="6">
    <source>
        <dbReference type="SAM" id="MobiDB-lite"/>
    </source>
</evidence>
<dbReference type="InterPro" id="IPR045877">
    <property type="entry name" value="ZFP36-like"/>
</dbReference>
<feature type="compositionally biased region" description="Polar residues" evidence="6">
    <location>
        <begin position="293"/>
        <end position="309"/>
    </location>
</feature>
<feature type="transmembrane region" description="Helical" evidence="7">
    <location>
        <begin position="532"/>
        <end position="553"/>
    </location>
</feature>
<name>A0AA36FVB4_9BILA</name>
<keyword evidence="7" id="KW-0472">Membrane</keyword>
<dbReference type="FunFam" id="4.10.1000.10:FF:000001">
    <property type="entry name" value="zinc finger CCCH domain-containing protein 15-like"/>
    <property type="match status" value="1"/>
</dbReference>
<feature type="domain" description="C3H1-type" evidence="8">
    <location>
        <begin position="208"/>
        <end position="236"/>
    </location>
</feature>
<dbReference type="AlphaFoldDB" id="A0AA36FVB4"/>
<keyword evidence="2" id="KW-0677">Repeat</keyword>
<feature type="transmembrane region" description="Helical" evidence="7">
    <location>
        <begin position="560"/>
        <end position="582"/>
    </location>
</feature>
<evidence type="ECO:0000256" key="4">
    <source>
        <dbReference type="ARBA" id="ARBA00022833"/>
    </source>
</evidence>
<dbReference type="GO" id="GO:0008270">
    <property type="term" value="F:zinc ion binding"/>
    <property type="evidence" value="ECO:0007669"/>
    <property type="project" value="UniProtKB-KW"/>
</dbReference>
<evidence type="ECO:0000256" key="3">
    <source>
        <dbReference type="ARBA" id="ARBA00022771"/>
    </source>
</evidence>
<feature type="region of interest" description="Disordered" evidence="6">
    <location>
        <begin position="284"/>
        <end position="312"/>
    </location>
</feature>
<protein>
    <recommendedName>
        <fullName evidence="8">C3H1-type domain-containing protein</fullName>
    </recommendedName>
</protein>
<keyword evidence="7" id="KW-0812">Transmembrane</keyword>
<dbReference type="GO" id="GO:0005829">
    <property type="term" value="C:cytosol"/>
    <property type="evidence" value="ECO:0007669"/>
    <property type="project" value="TreeGrafter"/>
</dbReference>
<feature type="non-terminal residue" evidence="9">
    <location>
        <position position="610"/>
    </location>
</feature>
<gene>
    <name evidence="9" type="ORF">MSPICULIGERA_LOCUS7378</name>
</gene>
<keyword evidence="4 5" id="KW-0862">Zinc</keyword>
<dbReference type="Proteomes" id="UP001177023">
    <property type="component" value="Unassembled WGS sequence"/>
</dbReference>